<sequence length="130" mass="15217">MSHHICGTSHMVRGNSSSQTSSISRGTTHCNQKLMNEMNTNMQNVLWPLILMLQQIQDQDEERDSMQRSWDNERQILKCEKEEEHCLQETQIRAEEQRRNDQLNMYMMAMFSKMTGVPLDKPPFGLNLGE</sequence>
<gene>
    <name evidence="2" type="ORF">O181_067161</name>
</gene>
<name>A0A9Q3ESC7_9BASI</name>
<evidence type="ECO:0000256" key="1">
    <source>
        <dbReference type="SAM" id="MobiDB-lite"/>
    </source>
</evidence>
<protein>
    <submittedName>
        <fullName evidence="2">Uncharacterized protein</fullName>
    </submittedName>
</protein>
<organism evidence="2 3">
    <name type="scientific">Austropuccinia psidii MF-1</name>
    <dbReference type="NCBI Taxonomy" id="1389203"/>
    <lineage>
        <taxon>Eukaryota</taxon>
        <taxon>Fungi</taxon>
        <taxon>Dikarya</taxon>
        <taxon>Basidiomycota</taxon>
        <taxon>Pucciniomycotina</taxon>
        <taxon>Pucciniomycetes</taxon>
        <taxon>Pucciniales</taxon>
        <taxon>Sphaerophragmiaceae</taxon>
        <taxon>Austropuccinia</taxon>
    </lineage>
</organism>
<comment type="caution">
    <text evidence="2">The sequence shown here is derived from an EMBL/GenBank/DDBJ whole genome shotgun (WGS) entry which is preliminary data.</text>
</comment>
<keyword evidence="3" id="KW-1185">Reference proteome</keyword>
<dbReference type="EMBL" id="AVOT02033533">
    <property type="protein sequence ID" value="MBW0527446.1"/>
    <property type="molecule type" value="Genomic_DNA"/>
</dbReference>
<dbReference type="AlphaFoldDB" id="A0A9Q3ESC7"/>
<feature type="region of interest" description="Disordered" evidence="1">
    <location>
        <begin position="1"/>
        <end position="26"/>
    </location>
</feature>
<dbReference type="Proteomes" id="UP000765509">
    <property type="component" value="Unassembled WGS sequence"/>
</dbReference>
<evidence type="ECO:0000313" key="2">
    <source>
        <dbReference type="EMBL" id="MBW0527446.1"/>
    </source>
</evidence>
<accession>A0A9Q3ESC7</accession>
<proteinExistence type="predicted"/>
<evidence type="ECO:0000313" key="3">
    <source>
        <dbReference type="Proteomes" id="UP000765509"/>
    </source>
</evidence>
<reference evidence="2" key="1">
    <citation type="submission" date="2021-03" db="EMBL/GenBank/DDBJ databases">
        <title>Draft genome sequence of rust myrtle Austropuccinia psidii MF-1, a brazilian biotype.</title>
        <authorList>
            <person name="Quecine M.C."/>
            <person name="Pachon D.M.R."/>
            <person name="Bonatelli M.L."/>
            <person name="Correr F.H."/>
            <person name="Franceschini L.M."/>
            <person name="Leite T.F."/>
            <person name="Margarido G.R.A."/>
            <person name="Almeida C.A."/>
            <person name="Ferrarezi J.A."/>
            <person name="Labate C.A."/>
        </authorList>
    </citation>
    <scope>NUCLEOTIDE SEQUENCE</scope>
    <source>
        <strain evidence="2">MF-1</strain>
    </source>
</reference>